<keyword evidence="3" id="KW-1185">Reference proteome</keyword>
<dbReference type="AlphaFoldDB" id="A9IIT7"/>
<organism evidence="2 3">
    <name type="scientific">Bordetella petrii (strain ATCC BAA-461 / DSM 12804 / CCUG 43448 / CIP 107267 / Se-1111R)</name>
    <dbReference type="NCBI Taxonomy" id="340100"/>
    <lineage>
        <taxon>Bacteria</taxon>
        <taxon>Pseudomonadati</taxon>
        <taxon>Pseudomonadota</taxon>
        <taxon>Betaproteobacteria</taxon>
        <taxon>Burkholderiales</taxon>
        <taxon>Alcaligenaceae</taxon>
        <taxon>Bordetella</taxon>
    </lineage>
</organism>
<dbReference type="EMBL" id="AM902716">
    <property type="protein sequence ID" value="CAP42165.1"/>
    <property type="molecule type" value="Genomic_DNA"/>
</dbReference>
<sequence length="150" mass="16984">MLQDALLAWFHYLAIFVLIVIMTAEAVLLRPGLSPDTVRRLALYDRLYLVSALAVLATGLLRLTLGVKGVAFYMANPWFHAKITLFVIIGLCSIVPTLTFLRWRKQSRQQPDYAPADADIKRARRWVMLETHLFVLLPLFAALMARGIGM</sequence>
<protein>
    <submittedName>
        <fullName evidence="2">Uncharacterized protein</fullName>
    </submittedName>
</protein>
<feature type="transmembrane region" description="Helical" evidence="1">
    <location>
        <begin position="41"/>
        <end position="63"/>
    </location>
</feature>
<evidence type="ECO:0000313" key="2">
    <source>
        <dbReference type="EMBL" id="CAP42165.1"/>
    </source>
</evidence>
<evidence type="ECO:0000313" key="3">
    <source>
        <dbReference type="Proteomes" id="UP000001225"/>
    </source>
</evidence>
<dbReference type="InterPro" id="IPR018706">
    <property type="entry name" value="DUF2214_membrane"/>
</dbReference>
<keyword evidence="1" id="KW-0472">Membrane</keyword>
<dbReference type="eggNOG" id="COG3556">
    <property type="taxonomic scope" value="Bacteria"/>
</dbReference>
<feature type="transmembrane region" description="Helical" evidence="1">
    <location>
        <begin position="6"/>
        <end position="29"/>
    </location>
</feature>
<dbReference type="KEGG" id="bpt:Bpet1826"/>
<dbReference type="Pfam" id="PF09980">
    <property type="entry name" value="DUF2214"/>
    <property type="match status" value="1"/>
</dbReference>
<dbReference type="Proteomes" id="UP000001225">
    <property type="component" value="Chromosome"/>
</dbReference>
<feature type="transmembrane region" description="Helical" evidence="1">
    <location>
        <begin position="131"/>
        <end position="149"/>
    </location>
</feature>
<dbReference type="STRING" id="94624.Bpet1826"/>
<keyword evidence="1" id="KW-1133">Transmembrane helix</keyword>
<name>A9IIT7_BORPD</name>
<evidence type="ECO:0000256" key="1">
    <source>
        <dbReference type="SAM" id="Phobius"/>
    </source>
</evidence>
<accession>A9IIT7</accession>
<feature type="transmembrane region" description="Helical" evidence="1">
    <location>
        <begin position="83"/>
        <end position="101"/>
    </location>
</feature>
<gene>
    <name evidence="2" type="ordered locus">Bpet1826</name>
</gene>
<keyword evidence="1" id="KW-0812">Transmembrane</keyword>
<reference evidence="2 3" key="1">
    <citation type="journal article" date="2008" name="BMC Genomics">
        <title>The missing link: Bordetella petrii is endowed with both the metabolic versatility of environmental bacteria and virulence traits of pathogenic Bordetellae.</title>
        <authorList>
            <person name="Gross R."/>
            <person name="Guzman C.A."/>
            <person name="Sebaihia M."/>
            <person name="Martins Dos Santos V.A."/>
            <person name="Pieper D.H."/>
            <person name="Koebnik R."/>
            <person name="Lechner M."/>
            <person name="Bartels D."/>
            <person name="Buhrmester J."/>
            <person name="Choudhuri J.V."/>
            <person name="Ebensen T."/>
            <person name="Gaigalat L."/>
            <person name="Herrmann S."/>
            <person name="Khachane A.N."/>
            <person name="Larisch C."/>
            <person name="Link S."/>
            <person name="Linke B."/>
            <person name="Meyer F."/>
            <person name="Mormann S."/>
            <person name="Nakunst D."/>
            <person name="Rueckert C."/>
            <person name="Schneiker-Bekel S."/>
            <person name="Schulze K."/>
            <person name="Vorhoelter F.J."/>
            <person name="Yevsa T."/>
            <person name="Engle J.T."/>
            <person name="Goldman W.E."/>
            <person name="Puehler A."/>
            <person name="Goebel U.B."/>
            <person name="Goesmann A."/>
            <person name="Bloecker H."/>
            <person name="Kaiser O."/>
            <person name="Martinez-Arias R."/>
        </authorList>
    </citation>
    <scope>NUCLEOTIDE SEQUENCE [LARGE SCALE GENOMIC DNA]</scope>
    <source>
        <strain evidence="3">ATCC BAA-461 / DSM 12804 / CCUG 43448 / CIP 107267 / Se-1111R</strain>
    </source>
</reference>
<proteinExistence type="predicted"/>